<dbReference type="SMART" id="SM00343">
    <property type="entry name" value="ZnF_C2HC"/>
    <property type="match status" value="2"/>
</dbReference>
<evidence type="ECO:0000313" key="4">
    <source>
        <dbReference type="EMBL" id="KAK4110933.1"/>
    </source>
</evidence>
<dbReference type="SUPFAM" id="SSF57756">
    <property type="entry name" value="Retrovirus zinc finger-like domains"/>
    <property type="match status" value="1"/>
</dbReference>
<evidence type="ECO:0000256" key="2">
    <source>
        <dbReference type="SAM" id="MobiDB-lite"/>
    </source>
</evidence>
<dbReference type="InterPro" id="IPR036875">
    <property type="entry name" value="Znf_CCHC_sf"/>
</dbReference>
<proteinExistence type="predicted"/>
<dbReference type="Proteomes" id="UP001302812">
    <property type="component" value="Unassembled WGS sequence"/>
</dbReference>
<dbReference type="GeneID" id="89943361"/>
<feature type="domain" description="CCHC-type" evidence="3">
    <location>
        <begin position="242"/>
        <end position="260"/>
    </location>
</feature>
<feature type="domain" description="CCHC-type" evidence="3">
    <location>
        <begin position="271"/>
        <end position="287"/>
    </location>
</feature>
<dbReference type="GO" id="GO:0008270">
    <property type="term" value="F:zinc ion binding"/>
    <property type="evidence" value="ECO:0007669"/>
    <property type="project" value="InterPro"/>
</dbReference>
<feature type="region of interest" description="Disordered" evidence="2">
    <location>
        <begin position="1"/>
        <end position="96"/>
    </location>
</feature>
<dbReference type="GO" id="GO:0003676">
    <property type="term" value="F:nucleic acid binding"/>
    <property type="evidence" value="ECO:0007669"/>
    <property type="project" value="InterPro"/>
</dbReference>
<keyword evidence="1" id="KW-0175">Coiled coil</keyword>
<sequence>MSQDQFPSILRNAAGPKDTPRPNDTNPDQNTGRDEPAYDQDPTSPSHRPDVGNAIITPVAEDCFREGREDPTESTSKREATKPGESERDPKGIVPEYETDDADMLVLVIQKSKAESAEKPTARFGRLARDTGQLSIMPNAPKNGTAASAASNLMASLRARRKRIKANPEPERGWEMMSQAIKYRPDMLNDMMSIPSFRNMLASARKDPRVVRDVMNLPSFRAMGEESCPPFQLSDNLTKGPVCANPLCRQPGHTIAVCPGPVHAGQGWMRGCFFCNQYDHYADNCPMMKSVTAPALITYLITNRAGLPPFYTHIDWVALAVENWDLVDMTSLPLTHEFVKTQYTPSQMWMDHSNWTNGRSPVRDPLLEGVDLGRLKALSSKDAPNRLIESAYLAGLCPCTAPEYALNQNPTLKPYAKTSLVEKKDEDSAAAEVDQIIREFEALRRKPMPKKRTKVRLGRRQLKKFRTTLSKLEEDEMLMGQLLDMEPEELEEIQNMVIKLETENADLASAERNARIREMMVEELGKRAEERRQKELEVEQKLKMRIEEEEQDATPISDRLLILSDRFDKLFDDLYGVVKAV</sequence>
<name>A0AAN6QIM1_9PEZI</name>
<evidence type="ECO:0000256" key="1">
    <source>
        <dbReference type="SAM" id="Coils"/>
    </source>
</evidence>
<evidence type="ECO:0000313" key="5">
    <source>
        <dbReference type="Proteomes" id="UP001302812"/>
    </source>
</evidence>
<protein>
    <recommendedName>
        <fullName evidence="3">CCHC-type domain-containing protein</fullName>
    </recommendedName>
</protein>
<dbReference type="AlphaFoldDB" id="A0AAN6QIM1"/>
<gene>
    <name evidence="4" type="ORF">N656DRAFT_846556</name>
</gene>
<dbReference type="Gene3D" id="4.10.60.10">
    <property type="entry name" value="Zinc finger, CCHC-type"/>
    <property type="match status" value="1"/>
</dbReference>
<dbReference type="EMBL" id="MU853348">
    <property type="protein sequence ID" value="KAK4110933.1"/>
    <property type="molecule type" value="Genomic_DNA"/>
</dbReference>
<comment type="caution">
    <text evidence="4">The sequence shown here is derived from an EMBL/GenBank/DDBJ whole genome shotgun (WGS) entry which is preliminary data.</text>
</comment>
<dbReference type="InterPro" id="IPR001878">
    <property type="entry name" value="Znf_CCHC"/>
</dbReference>
<feature type="compositionally biased region" description="Basic and acidic residues" evidence="2">
    <location>
        <begin position="62"/>
        <end position="91"/>
    </location>
</feature>
<dbReference type="RefSeq" id="XP_064668503.1">
    <property type="nucleotide sequence ID" value="XM_064819235.1"/>
</dbReference>
<organism evidence="4 5">
    <name type="scientific">Canariomyces notabilis</name>
    <dbReference type="NCBI Taxonomy" id="2074819"/>
    <lineage>
        <taxon>Eukaryota</taxon>
        <taxon>Fungi</taxon>
        <taxon>Dikarya</taxon>
        <taxon>Ascomycota</taxon>
        <taxon>Pezizomycotina</taxon>
        <taxon>Sordariomycetes</taxon>
        <taxon>Sordariomycetidae</taxon>
        <taxon>Sordariales</taxon>
        <taxon>Chaetomiaceae</taxon>
        <taxon>Canariomyces</taxon>
    </lineage>
</organism>
<feature type="coiled-coil region" evidence="1">
    <location>
        <begin position="490"/>
        <end position="552"/>
    </location>
</feature>
<accession>A0AAN6QIM1</accession>
<keyword evidence="5" id="KW-1185">Reference proteome</keyword>
<reference evidence="4" key="1">
    <citation type="journal article" date="2023" name="Mol. Phylogenet. Evol.">
        <title>Genome-scale phylogeny and comparative genomics of the fungal order Sordariales.</title>
        <authorList>
            <person name="Hensen N."/>
            <person name="Bonometti L."/>
            <person name="Westerberg I."/>
            <person name="Brannstrom I.O."/>
            <person name="Guillou S."/>
            <person name="Cros-Aarteil S."/>
            <person name="Calhoun S."/>
            <person name="Haridas S."/>
            <person name="Kuo A."/>
            <person name="Mondo S."/>
            <person name="Pangilinan J."/>
            <person name="Riley R."/>
            <person name="LaButti K."/>
            <person name="Andreopoulos B."/>
            <person name="Lipzen A."/>
            <person name="Chen C."/>
            <person name="Yan M."/>
            <person name="Daum C."/>
            <person name="Ng V."/>
            <person name="Clum A."/>
            <person name="Steindorff A."/>
            <person name="Ohm R.A."/>
            <person name="Martin F."/>
            <person name="Silar P."/>
            <person name="Natvig D.O."/>
            <person name="Lalanne C."/>
            <person name="Gautier V."/>
            <person name="Ament-Velasquez S.L."/>
            <person name="Kruys A."/>
            <person name="Hutchinson M.I."/>
            <person name="Powell A.J."/>
            <person name="Barry K."/>
            <person name="Miller A.N."/>
            <person name="Grigoriev I.V."/>
            <person name="Debuchy R."/>
            <person name="Gladieux P."/>
            <person name="Hiltunen Thoren M."/>
            <person name="Johannesson H."/>
        </authorList>
    </citation>
    <scope>NUCLEOTIDE SEQUENCE</scope>
    <source>
        <strain evidence="4">CBS 508.74</strain>
    </source>
</reference>
<reference evidence="4" key="2">
    <citation type="submission" date="2023-05" db="EMBL/GenBank/DDBJ databases">
        <authorList>
            <consortium name="Lawrence Berkeley National Laboratory"/>
            <person name="Steindorff A."/>
            <person name="Hensen N."/>
            <person name="Bonometti L."/>
            <person name="Westerberg I."/>
            <person name="Brannstrom I.O."/>
            <person name="Guillou S."/>
            <person name="Cros-Aarteil S."/>
            <person name="Calhoun S."/>
            <person name="Haridas S."/>
            <person name="Kuo A."/>
            <person name="Mondo S."/>
            <person name="Pangilinan J."/>
            <person name="Riley R."/>
            <person name="Labutti K."/>
            <person name="Andreopoulos B."/>
            <person name="Lipzen A."/>
            <person name="Chen C."/>
            <person name="Yanf M."/>
            <person name="Daum C."/>
            <person name="Ng V."/>
            <person name="Clum A."/>
            <person name="Ohm R."/>
            <person name="Martin F."/>
            <person name="Silar P."/>
            <person name="Natvig D."/>
            <person name="Lalanne C."/>
            <person name="Gautier V."/>
            <person name="Ament-Velasquez S.L."/>
            <person name="Kruys A."/>
            <person name="Hutchinson M.I."/>
            <person name="Powell A.J."/>
            <person name="Barry K."/>
            <person name="Miller A.N."/>
            <person name="Grigoriev I.V."/>
            <person name="Debuchy R."/>
            <person name="Gladieux P."/>
            <person name="Thoren M.H."/>
            <person name="Johannesson H."/>
        </authorList>
    </citation>
    <scope>NUCLEOTIDE SEQUENCE</scope>
    <source>
        <strain evidence="4">CBS 508.74</strain>
    </source>
</reference>
<evidence type="ECO:0000259" key="3">
    <source>
        <dbReference type="SMART" id="SM00343"/>
    </source>
</evidence>